<dbReference type="PROSITE" id="PS50994">
    <property type="entry name" value="INTEGRASE"/>
    <property type="match status" value="1"/>
</dbReference>
<comment type="caution">
    <text evidence="2">The sequence shown here is derived from an EMBL/GenBank/DDBJ whole genome shotgun (WGS) entry which is preliminary data.</text>
</comment>
<feature type="non-terminal residue" evidence="2">
    <location>
        <position position="239"/>
    </location>
</feature>
<dbReference type="Pfam" id="PF00665">
    <property type="entry name" value="rve"/>
    <property type="match status" value="1"/>
</dbReference>
<dbReference type="Proteomes" id="UP000288716">
    <property type="component" value="Unassembled WGS sequence"/>
</dbReference>
<name>A0A443RTT0_9ACAR</name>
<dbReference type="EMBL" id="NCKV01035042">
    <property type="protein sequence ID" value="RWS18743.1"/>
    <property type="molecule type" value="Genomic_DNA"/>
</dbReference>
<dbReference type="GO" id="GO:0003676">
    <property type="term" value="F:nucleic acid binding"/>
    <property type="evidence" value="ECO:0007669"/>
    <property type="project" value="InterPro"/>
</dbReference>
<gene>
    <name evidence="2" type="ORF">B4U80_07826</name>
</gene>
<dbReference type="AlphaFoldDB" id="A0A443RTT0"/>
<proteinExistence type="predicted"/>
<dbReference type="GO" id="GO:0015074">
    <property type="term" value="P:DNA integration"/>
    <property type="evidence" value="ECO:0007669"/>
    <property type="project" value="InterPro"/>
</dbReference>
<evidence type="ECO:0000313" key="3">
    <source>
        <dbReference type="Proteomes" id="UP000288716"/>
    </source>
</evidence>
<dbReference type="InterPro" id="IPR001584">
    <property type="entry name" value="Integrase_cat-core"/>
</dbReference>
<protein>
    <recommendedName>
        <fullName evidence="1">Integrase catalytic domain-containing protein</fullName>
    </recommendedName>
</protein>
<dbReference type="InterPro" id="IPR036397">
    <property type="entry name" value="RNaseH_sf"/>
</dbReference>
<dbReference type="Gene3D" id="3.30.420.10">
    <property type="entry name" value="Ribonuclease H-like superfamily/Ribonuclease H"/>
    <property type="match status" value="1"/>
</dbReference>
<dbReference type="SUPFAM" id="SSF53098">
    <property type="entry name" value="Ribonuclease H-like"/>
    <property type="match status" value="1"/>
</dbReference>
<dbReference type="OrthoDB" id="6408700at2759"/>
<dbReference type="VEuPathDB" id="VectorBase:LDEU013297"/>
<dbReference type="PANTHER" id="PTHR46585:SF1">
    <property type="entry name" value="CHROMO DOMAIN-CONTAINING PROTEIN"/>
    <property type="match status" value="1"/>
</dbReference>
<organism evidence="2 3">
    <name type="scientific">Leptotrombidium deliense</name>
    <dbReference type="NCBI Taxonomy" id="299467"/>
    <lineage>
        <taxon>Eukaryota</taxon>
        <taxon>Metazoa</taxon>
        <taxon>Ecdysozoa</taxon>
        <taxon>Arthropoda</taxon>
        <taxon>Chelicerata</taxon>
        <taxon>Arachnida</taxon>
        <taxon>Acari</taxon>
        <taxon>Acariformes</taxon>
        <taxon>Trombidiformes</taxon>
        <taxon>Prostigmata</taxon>
        <taxon>Anystina</taxon>
        <taxon>Parasitengona</taxon>
        <taxon>Trombiculoidea</taxon>
        <taxon>Trombiculidae</taxon>
        <taxon>Leptotrombidium</taxon>
    </lineage>
</organism>
<dbReference type="InterPro" id="IPR012337">
    <property type="entry name" value="RNaseH-like_sf"/>
</dbReference>
<evidence type="ECO:0000259" key="1">
    <source>
        <dbReference type="PROSITE" id="PS50994"/>
    </source>
</evidence>
<dbReference type="STRING" id="299467.A0A443RTT0"/>
<accession>A0A443RTT0</accession>
<evidence type="ECO:0000313" key="2">
    <source>
        <dbReference type="EMBL" id="RWS18743.1"/>
    </source>
</evidence>
<reference evidence="2 3" key="1">
    <citation type="journal article" date="2018" name="Gigascience">
        <title>Genomes of trombidid mites reveal novel predicted allergens and laterally-transferred genes associated with secondary metabolism.</title>
        <authorList>
            <person name="Dong X."/>
            <person name="Chaisiri K."/>
            <person name="Xia D."/>
            <person name="Armstrong S.D."/>
            <person name="Fang Y."/>
            <person name="Donnelly M.J."/>
            <person name="Kadowaki T."/>
            <person name="McGarry J.W."/>
            <person name="Darby A.C."/>
            <person name="Makepeace B.L."/>
        </authorList>
    </citation>
    <scope>NUCLEOTIDE SEQUENCE [LARGE SCALE GENOMIC DNA]</scope>
    <source>
        <strain evidence="2">UoL-UT</strain>
    </source>
</reference>
<feature type="non-terminal residue" evidence="2">
    <location>
        <position position="1"/>
    </location>
</feature>
<sequence>FHNWVENQNAYTLHKQVRRKFKRTKIVASFIDEQWQADLVDMKEFAKENNEFTFLLTVVDVLSRFAWVIPLKNKSGETVAKAMKQLFNSRKPVYFQTDKGKEFYNTNVQKLFTDLGIHHFSTENSDIKCAIVERFNRTLKGRMFRYFTHTNSRRYIDVLNDLVNGYNDTLHRSIKMKPAAVKKNHEKALFRLLYGHNTKLEMVCEKLRKKHKLKSSDWVRIPYDNSNKFARGYYPQWKE</sequence>
<dbReference type="PANTHER" id="PTHR46585">
    <property type="entry name" value="INTEGRASE CORE DOMAIN CONTAINING PROTEIN"/>
    <property type="match status" value="1"/>
</dbReference>
<keyword evidence="3" id="KW-1185">Reference proteome</keyword>
<feature type="domain" description="Integrase catalytic" evidence="1">
    <location>
        <begin position="27"/>
        <end position="186"/>
    </location>
</feature>